<name>A0AAD9HFH1_9PEZI</name>
<evidence type="ECO:0000313" key="4">
    <source>
        <dbReference type="Proteomes" id="UP001232148"/>
    </source>
</evidence>
<evidence type="ECO:0000256" key="2">
    <source>
        <dbReference type="SAM" id="Phobius"/>
    </source>
</evidence>
<evidence type="ECO:0000256" key="1">
    <source>
        <dbReference type="SAM" id="MobiDB-lite"/>
    </source>
</evidence>
<dbReference type="Proteomes" id="UP001232148">
    <property type="component" value="Unassembled WGS sequence"/>
</dbReference>
<comment type="caution">
    <text evidence="3">The sequence shown here is derived from an EMBL/GenBank/DDBJ whole genome shotgun (WGS) entry which is preliminary data.</text>
</comment>
<keyword evidence="2" id="KW-0472">Membrane</keyword>
<accession>A0AAD9HFH1</accession>
<proteinExistence type="predicted"/>
<feature type="region of interest" description="Disordered" evidence="1">
    <location>
        <begin position="1"/>
        <end position="39"/>
    </location>
</feature>
<gene>
    <name evidence="3" type="ORF">LX32DRAFT_454068</name>
</gene>
<protein>
    <submittedName>
        <fullName evidence="3">Uncharacterized protein</fullName>
    </submittedName>
</protein>
<reference evidence="3" key="1">
    <citation type="submission" date="2021-06" db="EMBL/GenBank/DDBJ databases">
        <title>Comparative genomics, transcriptomics and evolutionary studies reveal genomic signatures of adaptation to plant cell wall in hemibiotrophic fungi.</title>
        <authorList>
            <consortium name="DOE Joint Genome Institute"/>
            <person name="Baroncelli R."/>
            <person name="Diaz J.F."/>
            <person name="Benocci T."/>
            <person name="Peng M."/>
            <person name="Battaglia E."/>
            <person name="Haridas S."/>
            <person name="Andreopoulos W."/>
            <person name="Labutti K."/>
            <person name="Pangilinan J."/>
            <person name="Floch G.L."/>
            <person name="Makela M.R."/>
            <person name="Henrissat B."/>
            <person name="Grigoriev I.V."/>
            <person name="Crouch J.A."/>
            <person name="De Vries R.P."/>
            <person name="Sukno S.A."/>
            <person name="Thon M.R."/>
        </authorList>
    </citation>
    <scope>NUCLEOTIDE SEQUENCE</scope>
    <source>
        <strain evidence="3">MAFF235873</strain>
    </source>
</reference>
<keyword evidence="2" id="KW-1133">Transmembrane helix</keyword>
<keyword evidence="2" id="KW-0812">Transmembrane</keyword>
<feature type="compositionally biased region" description="Basic and acidic residues" evidence="1">
    <location>
        <begin position="20"/>
        <end position="39"/>
    </location>
</feature>
<keyword evidence="4" id="KW-1185">Reference proteome</keyword>
<evidence type="ECO:0000313" key="3">
    <source>
        <dbReference type="EMBL" id="KAK2027129.1"/>
    </source>
</evidence>
<organism evidence="3 4">
    <name type="scientific">Colletotrichum zoysiae</name>
    <dbReference type="NCBI Taxonomy" id="1216348"/>
    <lineage>
        <taxon>Eukaryota</taxon>
        <taxon>Fungi</taxon>
        <taxon>Dikarya</taxon>
        <taxon>Ascomycota</taxon>
        <taxon>Pezizomycotina</taxon>
        <taxon>Sordariomycetes</taxon>
        <taxon>Hypocreomycetidae</taxon>
        <taxon>Glomerellales</taxon>
        <taxon>Glomerellaceae</taxon>
        <taxon>Colletotrichum</taxon>
        <taxon>Colletotrichum graminicola species complex</taxon>
    </lineage>
</organism>
<dbReference type="AlphaFoldDB" id="A0AAD9HFH1"/>
<dbReference type="EMBL" id="MU842901">
    <property type="protein sequence ID" value="KAK2027129.1"/>
    <property type="molecule type" value="Genomic_DNA"/>
</dbReference>
<feature type="transmembrane region" description="Helical" evidence="2">
    <location>
        <begin position="47"/>
        <end position="72"/>
    </location>
</feature>
<sequence length="122" mass="13513">MMEGPGTRFGWLDAEVGQRYPERREKGGGGIEGQKRRDYSNSRRLRLTWLGLSLLNLVFLHAAIATTIQYLVSLVFGSDPFCHLCGAVLYPPPSVLWGFSIIFASATKPRNSTTEPASEPAR</sequence>